<feature type="domain" description="5'-Nucleotidase C-terminal" evidence="1">
    <location>
        <begin position="44"/>
        <end position="183"/>
    </location>
</feature>
<comment type="caution">
    <text evidence="2">The sequence shown here is derived from an EMBL/GenBank/DDBJ whole genome shotgun (WGS) entry which is preliminary data.</text>
</comment>
<proteinExistence type="predicted"/>
<gene>
    <name evidence="2" type="ORF">PGLA2088_LOCUS41678</name>
</gene>
<dbReference type="Pfam" id="PF02872">
    <property type="entry name" value="5_nucleotid_C"/>
    <property type="match status" value="1"/>
</dbReference>
<sequence length="276" mass="29680">MRAVASYQPDQELAAYVHAQSAPLRELEGATLYELADGELLSSAGVRNGVATMARLLATAIRESLCADAALINSGAVRGEKEYAEVVTFADLKRECPFPSEFVVVAMPADVLLEAIHVSRQSWGEPTRTTTTATATTATTTPTKEAPEALQVDFGLEVTSDELTIRGQGPEAQKLYQVACDVYDLSRNPVLKEYCARHPARVPPADAGRAALPCPSSWSTSVARCGGSSWMSVRKSVTTTLPKLKGARWNTCLHSLTSTRTVNSLPRNCPAPFRPD</sequence>
<dbReference type="GO" id="GO:0009166">
    <property type="term" value="P:nucleotide catabolic process"/>
    <property type="evidence" value="ECO:0007669"/>
    <property type="project" value="InterPro"/>
</dbReference>
<dbReference type="Gene3D" id="3.90.780.10">
    <property type="entry name" value="5'-Nucleotidase, C-terminal domain"/>
    <property type="match status" value="1"/>
</dbReference>
<accession>A0A813LC37</accession>
<organism evidence="2 3">
    <name type="scientific">Polarella glacialis</name>
    <name type="common">Dinoflagellate</name>
    <dbReference type="NCBI Taxonomy" id="89957"/>
    <lineage>
        <taxon>Eukaryota</taxon>
        <taxon>Sar</taxon>
        <taxon>Alveolata</taxon>
        <taxon>Dinophyceae</taxon>
        <taxon>Suessiales</taxon>
        <taxon>Suessiaceae</taxon>
        <taxon>Polarella</taxon>
    </lineage>
</organism>
<evidence type="ECO:0000259" key="1">
    <source>
        <dbReference type="Pfam" id="PF02872"/>
    </source>
</evidence>
<dbReference type="Proteomes" id="UP000626109">
    <property type="component" value="Unassembled WGS sequence"/>
</dbReference>
<protein>
    <recommendedName>
        <fullName evidence="1">5'-Nucleotidase C-terminal domain-containing protein</fullName>
    </recommendedName>
</protein>
<evidence type="ECO:0000313" key="3">
    <source>
        <dbReference type="Proteomes" id="UP000626109"/>
    </source>
</evidence>
<dbReference type="InterPro" id="IPR008334">
    <property type="entry name" value="5'-Nucleotdase_C"/>
</dbReference>
<name>A0A813LC37_POLGL</name>
<dbReference type="GO" id="GO:0016787">
    <property type="term" value="F:hydrolase activity"/>
    <property type="evidence" value="ECO:0007669"/>
    <property type="project" value="InterPro"/>
</dbReference>
<dbReference type="AlphaFoldDB" id="A0A813LC37"/>
<reference evidence="2" key="1">
    <citation type="submission" date="2021-02" db="EMBL/GenBank/DDBJ databases">
        <authorList>
            <person name="Dougan E. K."/>
            <person name="Rhodes N."/>
            <person name="Thang M."/>
            <person name="Chan C."/>
        </authorList>
    </citation>
    <scope>NUCLEOTIDE SEQUENCE</scope>
</reference>
<dbReference type="EMBL" id="CAJNNW010033945">
    <property type="protein sequence ID" value="CAE8721024.1"/>
    <property type="molecule type" value="Genomic_DNA"/>
</dbReference>
<dbReference type="InterPro" id="IPR036907">
    <property type="entry name" value="5'-Nucleotdase_C_sf"/>
</dbReference>
<dbReference type="SUPFAM" id="SSF55816">
    <property type="entry name" value="5'-nucleotidase (syn. UDP-sugar hydrolase), C-terminal domain"/>
    <property type="match status" value="1"/>
</dbReference>
<evidence type="ECO:0000313" key="2">
    <source>
        <dbReference type="EMBL" id="CAE8721024.1"/>
    </source>
</evidence>